<dbReference type="EMBL" id="CAJVPY010000282">
    <property type="protein sequence ID" value="CAG8462437.1"/>
    <property type="molecule type" value="Genomic_DNA"/>
</dbReference>
<name>A0A9N8YXM4_9GLOM</name>
<accession>A0A9N8YXM4</accession>
<sequence>MLFIEKCLHEYEVDNDYYTSYITLIQASGTGKSKLLMHSAENTITVYCCLRDSNSSGYLSGSHIAKTLLDEFKSCEIKESCKKWIDEYTNNNSQEDFWKDIEQRINVITDDLKKYVTNKSLEERVEDYYFKQKITTGESSVKCLFVFNEAYTLVKQKVGDEILFYYVRRALKHLPKNAEIFAIFMSTYSNISNFLPISYLDLSKRVAEEGAQLFKPFYLLGTVDMNIDIMDLNTEIKLEMSEDLQHFFQYGRPFEAEEFKPECVIVLAMDKLVVPQSRYASQLVMGYMHLYLNILDDYEYVITLMPSEPMLAEASAWIMNNPNICLTELIN</sequence>
<proteinExistence type="predicted"/>
<dbReference type="Proteomes" id="UP000789405">
    <property type="component" value="Unassembled WGS sequence"/>
</dbReference>
<dbReference type="PANTHER" id="PTHR33266">
    <property type="entry name" value="CHROMOSOME 15, WHOLE GENOME SHOTGUN SEQUENCE"/>
    <property type="match status" value="1"/>
</dbReference>
<dbReference type="OrthoDB" id="2367476at2759"/>
<evidence type="ECO:0000313" key="2">
    <source>
        <dbReference type="Proteomes" id="UP000789405"/>
    </source>
</evidence>
<organism evidence="1 2">
    <name type="scientific">Dentiscutata erythropus</name>
    <dbReference type="NCBI Taxonomy" id="1348616"/>
    <lineage>
        <taxon>Eukaryota</taxon>
        <taxon>Fungi</taxon>
        <taxon>Fungi incertae sedis</taxon>
        <taxon>Mucoromycota</taxon>
        <taxon>Glomeromycotina</taxon>
        <taxon>Glomeromycetes</taxon>
        <taxon>Diversisporales</taxon>
        <taxon>Gigasporaceae</taxon>
        <taxon>Dentiscutata</taxon>
    </lineage>
</organism>
<gene>
    <name evidence="1" type="ORF">DERYTH_LOCUS1072</name>
</gene>
<protein>
    <submittedName>
        <fullName evidence="1">27206_t:CDS:1</fullName>
    </submittedName>
</protein>
<evidence type="ECO:0000313" key="1">
    <source>
        <dbReference type="EMBL" id="CAG8462437.1"/>
    </source>
</evidence>
<dbReference type="PANTHER" id="PTHR33266:SF1">
    <property type="entry name" value="F-BOX DOMAIN-CONTAINING PROTEIN"/>
    <property type="match status" value="1"/>
</dbReference>
<keyword evidence="2" id="KW-1185">Reference proteome</keyword>
<dbReference type="AlphaFoldDB" id="A0A9N8YXM4"/>
<comment type="caution">
    <text evidence="1">The sequence shown here is derived from an EMBL/GenBank/DDBJ whole genome shotgun (WGS) entry which is preliminary data.</text>
</comment>
<reference evidence="1" key="1">
    <citation type="submission" date="2021-06" db="EMBL/GenBank/DDBJ databases">
        <authorList>
            <person name="Kallberg Y."/>
            <person name="Tangrot J."/>
            <person name="Rosling A."/>
        </authorList>
    </citation>
    <scope>NUCLEOTIDE SEQUENCE</scope>
    <source>
        <strain evidence="1">MA453B</strain>
    </source>
</reference>